<keyword evidence="3" id="KW-1185">Reference proteome</keyword>
<feature type="region of interest" description="Disordered" evidence="1">
    <location>
        <begin position="1"/>
        <end position="47"/>
    </location>
</feature>
<reference evidence="2" key="1">
    <citation type="submission" date="2020-10" db="EMBL/GenBank/DDBJ databases">
        <title>Chromosome-scale genome assembly of the Allis shad, Alosa alosa.</title>
        <authorList>
            <person name="Margot Z."/>
            <person name="Christophe K."/>
            <person name="Cabau C."/>
            <person name="Louis A."/>
            <person name="Berthelot C."/>
            <person name="Parey E."/>
            <person name="Roest Crollius H."/>
            <person name="Montfort J."/>
            <person name="Robinson-Rechavi M."/>
            <person name="Bucao C."/>
            <person name="Bouchez O."/>
            <person name="Gislard M."/>
            <person name="Lluch J."/>
            <person name="Milhes M."/>
            <person name="Lampietro C."/>
            <person name="Lopez Roques C."/>
            <person name="Donnadieu C."/>
            <person name="Braasch I."/>
            <person name="Desvignes T."/>
            <person name="Postlethwait J."/>
            <person name="Bobe J."/>
            <person name="Guiguen Y."/>
        </authorList>
    </citation>
    <scope>NUCLEOTIDE SEQUENCE</scope>
    <source>
        <strain evidence="2">M-15738</strain>
        <tissue evidence="2">Blood</tissue>
    </source>
</reference>
<accession>A0AAV6H495</accession>
<organism evidence="2 3">
    <name type="scientific">Alosa alosa</name>
    <name type="common">allis shad</name>
    <dbReference type="NCBI Taxonomy" id="278164"/>
    <lineage>
        <taxon>Eukaryota</taxon>
        <taxon>Metazoa</taxon>
        <taxon>Chordata</taxon>
        <taxon>Craniata</taxon>
        <taxon>Vertebrata</taxon>
        <taxon>Euteleostomi</taxon>
        <taxon>Actinopterygii</taxon>
        <taxon>Neopterygii</taxon>
        <taxon>Teleostei</taxon>
        <taxon>Clupei</taxon>
        <taxon>Clupeiformes</taxon>
        <taxon>Clupeoidei</taxon>
        <taxon>Clupeidae</taxon>
        <taxon>Alosa</taxon>
    </lineage>
</organism>
<dbReference type="Proteomes" id="UP000823561">
    <property type="component" value="Chromosome 4"/>
</dbReference>
<evidence type="ECO:0000313" key="2">
    <source>
        <dbReference type="EMBL" id="KAG5282138.1"/>
    </source>
</evidence>
<protein>
    <submittedName>
        <fullName evidence="2">Uncharacterized protein</fullName>
    </submittedName>
</protein>
<evidence type="ECO:0000256" key="1">
    <source>
        <dbReference type="SAM" id="MobiDB-lite"/>
    </source>
</evidence>
<comment type="caution">
    <text evidence="2">The sequence shown here is derived from an EMBL/GenBank/DDBJ whole genome shotgun (WGS) entry which is preliminary data.</text>
</comment>
<dbReference type="EMBL" id="JADWDJ010000004">
    <property type="protein sequence ID" value="KAG5282138.1"/>
    <property type="molecule type" value="Genomic_DNA"/>
</dbReference>
<sequence length="98" mass="10888">MSCLQQQQRSGSSEGLGALLKGTSAVPTGRGSNRQHSGYKSDALTSSPRLPQHSLFDDHIKHDVGLKVEVAQDCKGYKKGIHVLFHTAWYYPRNVIYF</sequence>
<feature type="compositionally biased region" description="Polar residues" evidence="1">
    <location>
        <begin position="1"/>
        <end position="13"/>
    </location>
</feature>
<feature type="compositionally biased region" description="Polar residues" evidence="1">
    <location>
        <begin position="30"/>
        <end position="47"/>
    </location>
</feature>
<name>A0AAV6H495_9TELE</name>
<proteinExistence type="predicted"/>
<evidence type="ECO:0000313" key="3">
    <source>
        <dbReference type="Proteomes" id="UP000823561"/>
    </source>
</evidence>
<dbReference type="AlphaFoldDB" id="A0AAV6H495"/>
<gene>
    <name evidence="2" type="ORF">AALO_G00052650</name>
</gene>